<evidence type="ECO:0000313" key="2">
    <source>
        <dbReference type="Proteomes" id="UP001056120"/>
    </source>
</evidence>
<gene>
    <name evidence="1" type="ORF">L1987_52285</name>
</gene>
<organism evidence="1 2">
    <name type="scientific">Smallanthus sonchifolius</name>
    <dbReference type="NCBI Taxonomy" id="185202"/>
    <lineage>
        <taxon>Eukaryota</taxon>
        <taxon>Viridiplantae</taxon>
        <taxon>Streptophyta</taxon>
        <taxon>Embryophyta</taxon>
        <taxon>Tracheophyta</taxon>
        <taxon>Spermatophyta</taxon>
        <taxon>Magnoliopsida</taxon>
        <taxon>eudicotyledons</taxon>
        <taxon>Gunneridae</taxon>
        <taxon>Pentapetalae</taxon>
        <taxon>asterids</taxon>
        <taxon>campanulids</taxon>
        <taxon>Asterales</taxon>
        <taxon>Asteraceae</taxon>
        <taxon>Asteroideae</taxon>
        <taxon>Heliantheae alliance</taxon>
        <taxon>Millerieae</taxon>
        <taxon>Smallanthus</taxon>
    </lineage>
</organism>
<accession>A0ACB9ETB6</accession>
<name>A0ACB9ETB6_9ASTR</name>
<evidence type="ECO:0000313" key="1">
    <source>
        <dbReference type="EMBL" id="KAI3761863.1"/>
    </source>
</evidence>
<proteinExistence type="predicted"/>
<dbReference type="Proteomes" id="UP001056120">
    <property type="component" value="Linkage Group LG17"/>
</dbReference>
<reference evidence="1 2" key="2">
    <citation type="journal article" date="2022" name="Mol. Ecol. Resour.">
        <title>The genomes of chicory, endive, great burdock and yacon provide insights into Asteraceae paleo-polyploidization history and plant inulin production.</title>
        <authorList>
            <person name="Fan W."/>
            <person name="Wang S."/>
            <person name="Wang H."/>
            <person name="Wang A."/>
            <person name="Jiang F."/>
            <person name="Liu H."/>
            <person name="Zhao H."/>
            <person name="Xu D."/>
            <person name="Zhang Y."/>
        </authorList>
    </citation>
    <scope>NUCLEOTIDE SEQUENCE [LARGE SCALE GENOMIC DNA]</scope>
    <source>
        <strain evidence="2">cv. Yunnan</strain>
        <tissue evidence="1">Leaves</tissue>
    </source>
</reference>
<sequence length="549" mass="61735">MARAFTRELLRHGRNQGFPINPISNPKTNHFHSSEFASNFSSKDRIVNLIQTCQNSTQFYQIQSRFITSGLLQNPSMAGRVLKLSMNFCDMDYTLLIFKCINYPDTFCVNTVIKAYACGYSPNEVVKFYFEMLREDGVLFKPNSFTFPPLISSCTKTRDSISGRKCHGQAVKVGVDRTLQVENALIHMYAGCGLIDVAWKVFDEMSERDLVSWNSMVDGYAKVGDTGNAHKLFDKMPKRNVVSWNVMMKGYLDGKNPGVVLKLFRKMVSTGVRWNDTTVVSVVTACGRSCRLKEGRSVHGSVIRMLMNVTLIIGTALIDMYCKCGIPDVAEVIFDRMLIKNLVCWNAMISGQSIYGDPKHGLCLFDEMVELGELIPDEATYVGVLCACARLDLLPEGKNHFLQMTSVFNVKPNFAHYWCMANLYATHGLVHDAVEFLKNMPVDISMSPQSSLWAGLLGSCRFQGNVAVGEQIAKALIEDDPLNHSYHVLLIIMYAVAGRWEDVTTMKCLMMERGFSVPGFSLVELTQIVNSLEVGDKWEDSISRLYEHR</sequence>
<keyword evidence="2" id="KW-1185">Reference proteome</keyword>
<dbReference type="EMBL" id="CM042034">
    <property type="protein sequence ID" value="KAI3761863.1"/>
    <property type="molecule type" value="Genomic_DNA"/>
</dbReference>
<reference evidence="2" key="1">
    <citation type="journal article" date="2022" name="Mol. Ecol. Resour.">
        <title>The genomes of chicory, endive, great burdock and yacon provide insights into Asteraceae palaeo-polyploidization history and plant inulin production.</title>
        <authorList>
            <person name="Fan W."/>
            <person name="Wang S."/>
            <person name="Wang H."/>
            <person name="Wang A."/>
            <person name="Jiang F."/>
            <person name="Liu H."/>
            <person name="Zhao H."/>
            <person name="Xu D."/>
            <person name="Zhang Y."/>
        </authorList>
    </citation>
    <scope>NUCLEOTIDE SEQUENCE [LARGE SCALE GENOMIC DNA]</scope>
    <source>
        <strain evidence="2">cv. Yunnan</strain>
    </source>
</reference>
<protein>
    <submittedName>
        <fullName evidence="1">Uncharacterized protein</fullName>
    </submittedName>
</protein>
<comment type="caution">
    <text evidence="1">The sequence shown here is derived from an EMBL/GenBank/DDBJ whole genome shotgun (WGS) entry which is preliminary data.</text>
</comment>